<protein>
    <recommendedName>
        <fullName evidence="8">Colicin V production protein</fullName>
    </recommendedName>
</protein>
<evidence type="ECO:0000313" key="7">
    <source>
        <dbReference type="Proteomes" id="UP000018851"/>
    </source>
</evidence>
<evidence type="ECO:0000256" key="3">
    <source>
        <dbReference type="ARBA" id="ARBA00022989"/>
    </source>
</evidence>
<dbReference type="STRING" id="1123269.NX02_10780"/>
<dbReference type="RefSeq" id="WP_025292100.1">
    <property type="nucleotide sequence ID" value="NZ_CP006644.1"/>
</dbReference>
<dbReference type="InterPro" id="IPR003825">
    <property type="entry name" value="Colicin-V_CvpA"/>
</dbReference>
<evidence type="ECO:0008006" key="8">
    <source>
        <dbReference type="Google" id="ProtNLM"/>
    </source>
</evidence>
<feature type="transmembrane region" description="Helical" evidence="5">
    <location>
        <begin position="105"/>
        <end position="127"/>
    </location>
</feature>
<dbReference type="AlphaFoldDB" id="W0A9U8"/>
<dbReference type="GO" id="GO:0009403">
    <property type="term" value="P:toxin biosynthetic process"/>
    <property type="evidence" value="ECO:0007669"/>
    <property type="project" value="InterPro"/>
</dbReference>
<dbReference type="GO" id="GO:0016020">
    <property type="term" value="C:membrane"/>
    <property type="evidence" value="ECO:0007669"/>
    <property type="project" value="UniProtKB-SubCell"/>
</dbReference>
<accession>W0A9U8</accession>
<dbReference type="EMBL" id="CP006644">
    <property type="protein sequence ID" value="AHE53871.1"/>
    <property type="molecule type" value="Genomic_DNA"/>
</dbReference>
<evidence type="ECO:0000256" key="4">
    <source>
        <dbReference type="ARBA" id="ARBA00023136"/>
    </source>
</evidence>
<dbReference type="PATRIC" id="fig|1123269.5.peg.2096"/>
<dbReference type="eggNOG" id="COG1286">
    <property type="taxonomic scope" value="Bacteria"/>
</dbReference>
<name>W0A9U8_9SPHN</name>
<keyword evidence="2 5" id="KW-0812">Transmembrane</keyword>
<keyword evidence="4 5" id="KW-0472">Membrane</keyword>
<sequence>MDATALDILVLLIVGGAAALGGWRGFVTEALALAAWVVAIFALKMAHAPAAAFLLDPVGSAPGAAIVAFALVFGVSFIAARIVARAIGNRVKQSVLGPFDRLLGVGFGALKGLIGATLLYLLVVLVLETIDARAPKPVWITDARTYPLLNASGRALVDFVQARRRAVVDDETGSASR</sequence>
<keyword evidence="3 5" id="KW-1133">Transmembrane helix</keyword>
<evidence type="ECO:0000313" key="6">
    <source>
        <dbReference type="EMBL" id="AHE53871.1"/>
    </source>
</evidence>
<reference evidence="6 7" key="1">
    <citation type="submission" date="2013-07" db="EMBL/GenBank/DDBJ databases">
        <title>Completed genome of Sphingomonas sanxanigenens NX02.</title>
        <authorList>
            <person name="Ma T."/>
            <person name="Huang H."/>
            <person name="Wu M."/>
            <person name="Li X."/>
            <person name="Li G."/>
        </authorList>
    </citation>
    <scope>NUCLEOTIDE SEQUENCE [LARGE SCALE GENOMIC DNA]</scope>
    <source>
        <strain evidence="6 7">NX02</strain>
    </source>
</reference>
<feature type="transmembrane region" description="Helical" evidence="5">
    <location>
        <begin position="30"/>
        <end position="55"/>
    </location>
</feature>
<proteinExistence type="predicted"/>
<keyword evidence="7" id="KW-1185">Reference proteome</keyword>
<dbReference type="HOGENOM" id="CLU_092720_0_0_5"/>
<dbReference type="OrthoDB" id="9806894at2"/>
<feature type="transmembrane region" description="Helical" evidence="5">
    <location>
        <begin position="61"/>
        <end position="84"/>
    </location>
</feature>
<evidence type="ECO:0000256" key="5">
    <source>
        <dbReference type="SAM" id="Phobius"/>
    </source>
</evidence>
<evidence type="ECO:0000256" key="2">
    <source>
        <dbReference type="ARBA" id="ARBA00022692"/>
    </source>
</evidence>
<dbReference type="Proteomes" id="UP000018851">
    <property type="component" value="Chromosome"/>
</dbReference>
<dbReference type="PANTHER" id="PTHR36926:SF1">
    <property type="entry name" value="COLICIN V PRODUCTION PROTEIN"/>
    <property type="match status" value="1"/>
</dbReference>
<dbReference type="InterPro" id="IPR052719">
    <property type="entry name" value="CvpA-like"/>
</dbReference>
<dbReference type="PANTHER" id="PTHR36926">
    <property type="entry name" value="COLICIN V PRODUCTION PROTEIN"/>
    <property type="match status" value="1"/>
</dbReference>
<gene>
    <name evidence="6" type="ORF">NX02_10780</name>
</gene>
<dbReference type="KEGG" id="ssan:NX02_10780"/>
<comment type="subcellular location">
    <subcellularLocation>
        <location evidence="1">Membrane</location>
        <topology evidence="1">Multi-pass membrane protein</topology>
    </subcellularLocation>
</comment>
<dbReference type="Pfam" id="PF02674">
    <property type="entry name" value="Colicin_V"/>
    <property type="match status" value="1"/>
</dbReference>
<organism evidence="6 7">
    <name type="scientific">Sphingomonas sanxanigenens DSM 19645 = NX02</name>
    <dbReference type="NCBI Taxonomy" id="1123269"/>
    <lineage>
        <taxon>Bacteria</taxon>
        <taxon>Pseudomonadati</taxon>
        <taxon>Pseudomonadota</taxon>
        <taxon>Alphaproteobacteria</taxon>
        <taxon>Sphingomonadales</taxon>
        <taxon>Sphingomonadaceae</taxon>
        <taxon>Sphingomonas</taxon>
    </lineage>
</organism>
<feature type="transmembrane region" description="Helical" evidence="5">
    <location>
        <begin position="6"/>
        <end position="23"/>
    </location>
</feature>
<evidence type="ECO:0000256" key="1">
    <source>
        <dbReference type="ARBA" id="ARBA00004141"/>
    </source>
</evidence>